<accession>A0A921V0L0</accession>
<reference evidence="1" key="2">
    <citation type="submission" date="2020-10" db="EMBL/GenBank/DDBJ databases">
        <authorList>
            <person name="Cooper E.A."/>
            <person name="Brenton Z.W."/>
            <person name="Flinn B.S."/>
            <person name="Jenkins J."/>
            <person name="Shu S."/>
            <person name="Flowers D."/>
            <person name="Luo F."/>
            <person name="Wang Y."/>
            <person name="Xia P."/>
            <person name="Barry K."/>
            <person name="Daum C."/>
            <person name="Lipzen A."/>
            <person name="Yoshinaga Y."/>
            <person name="Schmutz J."/>
            <person name="Saski C."/>
            <person name="Vermerris W."/>
            <person name="Kresovich S."/>
        </authorList>
    </citation>
    <scope>NUCLEOTIDE SEQUENCE</scope>
</reference>
<dbReference type="Proteomes" id="UP000807115">
    <property type="component" value="Chromosome 1"/>
</dbReference>
<reference evidence="1" key="1">
    <citation type="journal article" date="2019" name="BMC Genomics">
        <title>A new reference genome for Sorghum bicolor reveals high levels of sequence similarity between sweet and grain genotypes: implications for the genetics of sugar metabolism.</title>
        <authorList>
            <person name="Cooper E.A."/>
            <person name="Brenton Z.W."/>
            <person name="Flinn B.S."/>
            <person name="Jenkins J."/>
            <person name="Shu S."/>
            <person name="Flowers D."/>
            <person name="Luo F."/>
            <person name="Wang Y."/>
            <person name="Xia P."/>
            <person name="Barry K."/>
            <person name="Daum C."/>
            <person name="Lipzen A."/>
            <person name="Yoshinaga Y."/>
            <person name="Schmutz J."/>
            <person name="Saski C."/>
            <person name="Vermerris W."/>
            <person name="Kresovich S."/>
        </authorList>
    </citation>
    <scope>NUCLEOTIDE SEQUENCE</scope>
</reference>
<dbReference type="AlphaFoldDB" id="A0A921V0L0"/>
<sequence length="96" mass="10444">MDADFLMAFTGGTGAVLSRLLQPRRYFAMFTASSWHSPEALGQWPLAHRWLSKSVIDQLKSGFGGRITARLTTPTSHLIPRIGPNLVSFPSGADDG</sequence>
<evidence type="ECO:0000313" key="1">
    <source>
        <dbReference type="EMBL" id="KAG0550783.1"/>
    </source>
</evidence>
<comment type="caution">
    <text evidence="1">The sequence shown here is derived from an EMBL/GenBank/DDBJ whole genome shotgun (WGS) entry which is preliminary data.</text>
</comment>
<name>A0A921V0L0_SORBI</name>
<gene>
    <name evidence="1" type="ORF">BDA96_01G367200</name>
</gene>
<protein>
    <submittedName>
        <fullName evidence="1">Uncharacterized protein</fullName>
    </submittedName>
</protein>
<evidence type="ECO:0000313" key="2">
    <source>
        <dbReference type="Proteomes" id="UP000807115"/>
    </source>
</evidence>
<organism evidence="1 2">
    <name type="scientific">Sorghum bicolor</name>
    <name type="common">Sorghum</name>
    <name type="synonym">Sorghum vulgare</name>
    <dbReference type="NCBI Taxonomy" id="4558"/>
    <lineage>
        <taxon>Eukaryota</taxon>
        <taxon>Viridiplantae</taxon>
        <taxon>Streptophyta</taxon>
        <taxon>Embryophyta</taxon>
        <taxon>Tracheophyta</taxon>
        <taxon>Spermatophyta</taxon>
        <taxon>Magnoliopsida</taxon>
        <taxon>Liliopsida</taxon>
        <taxon>Poales</taxon>
        <taxon>Poaceae</taxon>
        <taxon>PACMAD clade</taxon>
        <taxon>Panicoideae</taxon>
        <taxon>Andropogonodae</taxon>
        <taxon>Andropogoneae</taxon>
        <taxon>Sorghinae</taxon>
        <taxon>Sorghum</taxon>
    </lineage>
</organism>
<dbReference type="EMBL" id="CM027680">
    <property type="protein sequence ID" value="KAG0550783.1"/>
    <property type="molecule type" value="Genomic_DNA"/>
</dbReference>
<proteinExistence type="predicted"/>